<feature type="transmembrane region" description="Helical" evidence="1">
    <location>
        <begin position="21"/>
        <end position="38"/>
    </location>
</feature>
<dbReference type="Proteomes" id="UP000613011">
    <property type="component" value="Unassembled WGS sequence"/>
</dbReference>
<proteinExistence type="predicted"/>
<sequence>MTFGRLRAAGGGWFRRHSYGPLIAAGVLVSVVAAAAAVHEWPRIVMLLVVAPLVEEALFRSGMQEILLRRWPAWPAMAANALTAVAFGAAHALARDDATAFAVVIPALVIGVVYERTGKLRYCVALHAVMNAGWLAWHMAGMSVRG</sequence>
<feature type="transmembrane region" description="Helical" evidence="1">
    <location>
        <begin position="44"/>
        <end position="61"/>
    </location>
</feature>
<comment type="caution">
    <text evidence="3">The sequence shown here is derived from an EMBL/GenBank/DDBJ whole genome shotgun (WGS) entry which is preliminary data.</text>
</comment>
<dbReference type="AlphaFoldDB" id="A0A937D582"/>
<keyword evidence="1" id="KW-0472">Membrane</keyword>
<gene>
    <name evidence="3" type="ORF">JI739_04645</name>
</gene>
<accession>A0A937D582</accession>
<feature type="transmembrane region" description="Helical" evidence="1">
    <location>
        <begin position="73"/>
        <end position="92"/>
    </location>
</feature>
<feature type="transmembrane region" description="Helical" evidence="1">
    <location>
        <begin position="122"/>
        <end position="140"/>
    </location>
</feature>
<dbReference type="GO" id="GO:0080120">
    <property type="term" value="P:CAAX-box protein maturation"/>
    <property type="evidence" value="ECO:0007669"/>
    <property type="project" value="UniProtKB-ARBA"/>
</dbReference>
<feature type="transmembrane region" description="Helical" evidence="1">
    <location>
        <begin position="98"/>
        <end position="115"/>
    </location>
</feature>
<keyword evidence="1" id="KW-1133">Transmembrane helix</keyword>
<name>A0A937D582_9BURK</name>
<dbReference type="InterPro" id="IPR003675">
    <property type="entry name" value="Rce1/LyrA-like_dom"/>
</dbReference>
<feature type="domain" description="CAAX prenyl protease 2/Lysostaphin resistance protein A-like" evidence="2">
    <location>
        <begin position="40"/>
        <end position="132"/>
    </location>
</feature>
<dbReference type="RefSeq" id="WP_201682647.1">
    <property type="nucleotide sequence ID" value="NZ_JAEQNA010000001.1"/>
</dbReference>
<keyword evidence="3" id="KW-0378">Hydrolase</keyword>
<evidence type="ECO:0000313" key="4">
    <source>
        <dbReference type="Proteomes" id="UP000613011"/>
    </source>
</evidence>
<keyword evidence="1" id="KW-0812">Transmembrane</keyword>
<reference evidence="3" key="1">
    <citation type="submission" date="2021-01" db="EMBL/GenBank/DDBJ databases">
        <title>Ramlibacter sp. strain AW1 16S ribosomal RNA gene Genome sequencing and assembly.</title>
        <authorList>
            <person name="Kang M."/>
        </authorList>
    </citation>
    <scope>NUCLEOTIDE SEQUENCE</scope>
    <source>
        <strain evidence="3">AW1</strain>
    </source>
</reference>
<keyword evidence="4" id="KW-1185">Reference proteome</keyword>
<evidence type="ECO:0000259" key="2">
    <source>
        <dbReference type="Pfam" id="PF02517"/>
    </source>
</evidence>
<evidence type="ECO:0000256" key="1">
    <source>
        <dbReference type="SAM" id="Phobius"/>
    </source>
</evidence>
<dbReference type="NCBIfam" id="NF033192">
    <property type="entry name" value="JDVT-CAAX"/>
    <property type="match status" value="1"/>
</dbReference>
<dbReference type="Pfam" id="PF02517">
    <property type="entry name" value="Rce1-like"/>
    <property type="match status" value="1"/>
</dbReference>
<organism evidence="3 4">
    <name type="scientific">Ramlibacter aurantiacus</name>
    <dbReference type="NCBI Taxonomy" id="2801330"/>
    <lineage>
        <taxon>Bacteria</taxon>
        <taxon>Pseudomonadati</taxon>
        <taxon>Pseudomonadota</taxon>
        <taxon>Betaproteobacteria</taxon>
        <taxon>Burkholderiales</taxon>
        <taxon>Comamonadaceae</taxon>
        <taxon>Ramlibacter</taxon>
    </lineage>
</organism>
<dbReference type="GO" id="GO:0004175">
    <property type="term" value="F:endopeptidase activity"/>
    <property type="evidence" value="ECO:0007669"/>
    <property type="project" value="UniProtKB-ARBA"/>
</dbReference>
<evidence type="ECO:0000313" key="3">
    <source>
        <dbReference type="EMBL" id="MBL0419633.1"/>
    </source>
</evidence>
<protein>
    <submittedName>
        <fullName evidence="3">JDVT-CTERM system CAAX-type protease</fullName>
    </submittedName>
</protein>
<keyword evidence="3" id="KW-0645">Protease</keyword>
<dbReference type="GO" id="GO:0006508">
    <property type="term" value="P:proteolysis"/>
    <property type="evidence" value="ECO:0007669"/>
    <property type="project" value="UniProtKB-KW"/>
</dbReference>
<dbReference type="EMBL" id="JAEQNA010000001">
    <property type="protein sequence ID" value="MBL0419633.1"/>
    <property type="molecule type" value="Genomic_DNA"/>
</dbReference>